<dbReference type="RefSeq" id="WP_221437822.1">
    <property type="nucleotide sequence ID" value="NZ_JACHMK010000001.1"/>
</dbReference>
<sequence length="47" mass="5203">MTIGAVDGAFLSSDFTESFAGRVIGAYARSGRVDVERFNYRGRDVER</sequence>
<keyword evidence="2" id="KW-1185">Reference proteome</keyword>
<dbReference type="Proteomes" id="UP000617426">
    <property type="component" value="Unassembled WGS sequence"/>
</dbReference>
<evidence type="ECO:0000313" key="1">
    <source>
        <dbReference type="EMBL" id="MBB6334506.1"/>
    </source>
</evidence>
<gene>
    <name evidence="1" type="ORF">HD592_001071</name>
</gene>
<protein>
    <submittedName>
        <fullName evidence="1">Uncharacterized protein</fullName>
    </submittedName>
</protein>
<evidence type="ECO:0000313" key="2">
    <source>
        <dbReference type="Proteomes" id="UP000617426"/>
    </source>
</evidence>
<accession>A0A923IYN0</accession>
<organism evidence="1 2">
    <name type="scientific">Schaalia hyovaginalis</name>
    <dbReference type="NCBI Taxonomy" id="29316"/>
    <lineage>
        <taxon>Bacteria</taxon>
        <taxon>Bacillati</taxon>
        <taxon>Actinomycetota</taxon>
        <taxon>Actinomycetes</taxon>
        <taxon>Actinomycetales</taxon>
        <taxon>Actinomycetaceae</taxon>
        <taxon>Schaalia</taxon>
    </lineage>
</organism>
<name>A0A923IYN0_9ACTO</name>
<proteinExistence type="predicted"/>
<dbReference type="AlphaFoldDB" id="A0A923IYN0"/>
<comment type="caution">
    <text evidence="1">The sequence shown here is derived from an EMBL/GenBank/DDBJ whole genome shotgun (WGS) entry which is preliminary data.</text>
</comment>
<reference evidence="1" key="1">
    <citation type="submission" date="2020-08" db="EMBL/GenBank/DDBJ databases">
        <title>Sequencing the genomes of 1000 actinobacteria strains.</title>
        <authorList>
            <person name="Klenk H.-P."/>
        </authorList>
    </citation>
    <scope>NUCLEOTIDE SEQUENCE</scope>
    <source>
        <strain evidence="1">DSM 10695</strain>
    </source>
</reference>
<dbReference type="EMBL" id="JACHMK010000001">
    <property type="protein sequence ID" value="MBB6334506.1"/>
    <property type="molecule type" value="Genomic_DNA"/>
</dbReference>